<dbReference type="Gene3D" id="3.90.1150.60">
    <property type="entry name" value="Methioning gamme-lyase, C-terminal domain"/>
    <property type="match status" value="2"/>
</dbReference>
<protein>
    <recommendedName>
        <fullName evidence="3">Methionine gamma-lyase</fullName>
    </recommendedName>
</protein>
<dbReference type="InterPro" id="IPR015424">
    <property type="entry name" value="PyrdxlP-dep_Trfase"/>
</dbReference>
<name>A0AAV8SQS6_9ROSI</name>
<dbReference type="Proteomes" id="UP001159364">
    <property type="component" value="Linkage Group LG09"/>
</dbReference>
<dbReference type="InterPro" id="IPR015421">
    <property type="entry name" value="PyrdxlP-dep_Trfase_major"/>
</dbReference>
<dbReference type="SUPFAM" id="SSF53383">
    <property type="entry name" value="PLP-dependent transferases"/>
    <property type="match status" value="1"/>
</dbReference>
<dbReference type="InterPro" id="IPR009651">
    <property type="entry name" value="Met_g_lyase_put"/>
</dbReference>
<dbReference type="EMBL" id="JAIWQS010000009">
    <property type="protein sequence ID" value="KAJ8754642.1"/>
    <property type="molecule type" value="Genomic_DNA"/>
</dbReference>
<evidence type="ECO:0000313" key="2">
    <source>
        <dbReference type="Proteomes" id="UP001159364"/>
    </source>
</evidence>
<organism evidence="1 2">
    <name type="scientific">Erythroxylum novogranatense</name>
    <dbReference type="NCBI Taxonomy" id="1862640"/>
    <lineage>
        <taxon>Eukaryota</taxon>
        <taxon>Viridiplantae</taxon>
        <taxon>Streptophyta</taxon>
        <taxon>Embryophyta</taxon>
        <taxon>Tracheophyta</taxon>
        <taxon>Spermatophyta</taxon>
        <taxon>Magnoliopsida</taxon>
        <taxon>eudicotyledons</taxon>
        <taxon>Gunneridae</taxon>
        <taxon>Pentapetalae</taxon>
        <taxon>rosids</taxon>
        <taxon>fabids</taxon>
        <taxon>Malpighiales</taxon>
        <taxon>Erythroxylaceae</taxon>
        <taxon>Erythroxylum</taxon>
    </lineage>
</organism>
<gene>
    <name evidence="1" type="ORF">K2173_010733</name>
</gene>
<dbReference type="Gene3D" id="3.40.640.10">
    <property type="entry name" value="Type I PLP-dependent aspartate aminotransferase-like (Major domain)"/>
    <property type="match status" value="1"/>
</dbReference>
<keyword evidence="2" id="KW-1185">Reference proteome</keyword>
<evidence type="ECO:0000313" key="1">
    <source>
        <dbReference type="EMBL" id="KAJ8754642.1"/>
    </source>
</evidence>
<sequence length="450" mass="47888">MNAWVLSSAFPACPAHSTAVSSPTPTVNVCSSSQVAFHHHDNPFVPEVVKAVDSLNSEFQAVDNLVACNTTRVLRAFRTARVGSHYFGGSTGYGHDEAGGREALDQAFAHIVGSESAIVRSQFFSGTHAITCALFAILRPGDELLAVVGAPYDTLEEVIGKRDSHGLGSLKDFGVEYRELPLAEGGRLDWDALMGAVKPYTKCALIQRSCGYSWRQSLSVNEIGKAIKMIKVQNPSCLVIVDNCYGEFVENIEPPMVGADLIAGSLIKNPGGTIAPCGGYVAGRRSLVEAAAARLSAPGLGLECGSTPGNVMRAYFQGLFLAPQMVGEAIKGTFLIAEVMASKGYKVQPLPCVVRHDIVQAVQLGNRERLLAFCEAVQRSSPVGSFTKPVAGRTPGYASEVIFADGTFIDGSTSELSCDGPLRDPFTVFCQGGTHWTQWGLVLGEILKVI</sequence>
<evidence type="ECO:0008006" key="3">
    <source>
        <dbReference type="Google" id="ProtNLM"/>
    </source>
</evidence>
<accession>A0AAV8SQS6</accession>
<dbReference type="AlphaFoldDB" id="A0AAV8SQS6"/>
<dbReference type="Pfam" id="PF06838">
    <property type="entry name" value="Met_gamma_lyase"/>
    <property type="match status" value="1"/>
</dbReference>
<proteinExistence type="predicted"/>
<dbReference type="PANTHER" id="PTHR46658">
    <property type="entry name" value="CYS OR MET METABOLISM PYRIDOXAL-PHOSPHATE-DEPENDENT ENZYME"/>
    <property type="match status" value="1"/>
</dbReference>
<dbReference type="PANTHER" id="PTHR46658:SF1">
    <property type="entry name" value="CYS OR MET METABOLISM PYRIDOXAL-PHOSPHATE-DEPENDENT ENZYME"/>
    <property type="match status" value="1"/>
</dbReference>
<reference evidence="1 2" key="1">
    <citation type="submission" date="2021-09" db="EMBL/GenBank/DDBJ databases">
        <title>Genomic insights and catalytic innovation underlie evolution of tropane alkaloids biosynthesis.</title>
        <authorList>
            <person name="Wang Y.-J."/>
            <person name="Tian T."/>
            <person name="Huang J.-P."/>
            <person name="Huang S.-X."/>
        </authorList>
    </citation>
    <scope>NUCLEOTIDE SEQUENCE [LARGE SCALE GENOMIC DNA]</scope>
    <source>
        <strain evidence="1">KIB-2018</strain>
        <tissue evidence="1">Leaf</tissue>
    </source>
</reference>
<comment type="caution">
    <text evidence="1">The sequence shown here is derived from an EMBL/GenBank/DDBJ whole genome shotgun (WGS) entry which is preliminary data.</text>
</comment>